<reference evidence="9 11" key="1">
    <citation type="journal article" date="2014" name="Nat. Commun.">
        <title>The rainbow trout genome provides novel insights into evolution after whole-genome duplication in vertebrates.</title>
        <authorList>
            <person name="Berthelot C."/>
            <person name="Brunet F."/>
            <person name="Chalopin D."/>
            <person name="Juanchich A."/>
            <person name="Bernard M."/>
            <person name="Noel B."/>
            <person name="Bento P."/>
            <person name="Da Silva C."/>
            <person name="Labadie K."/>
            <person name="Alberti A."/>
            <person name="Aury J.M."/>
            <person name="Louis A."/>
            <person name="Dehais P."/>
            <person name="Bardou P."/>
            <person name="Montfort J."/>
            <person name="Klopp C."/>
            <person name="Cabau C."/>
            <person name="Gaspin C."/>
            <person name="Thorgaard G.H."/>
            <person name="Boussaha M."/>
            <person name="Quillet E."/>
            <person name="Guyomard R."/>
            <person name="Galiana D."/>
            <person name="Bobe J."/>
            <person name="Volff J.N."/>
            <person name="Genet C."/>
            <person name="Wincker P."/>
            <person name="Jaillon O."/>
            <person name="Roest Crollius H."/>
            <person name="Guiguen Y."/>
        </authorList>
    </citation>
    <scope>NUCLEOTIDE SEQUENCE [LARGE SCALE GENOMIC DNA]</scope>
</reference>
<keyword evidence="12" id="KW-1185">Reference proteome</keyword>
<evidence type="ECO:0000256" key="2">
    <source>
        <dbReference type="ARBA" id="ARBA00022553"/>
    </source>
</evidence>
<dbReference type="InterPro" id="IPR047844">
    <property type="entry name" value="ROP_DD"/>
</dbReference>
<dbReference type="RefSeq" id="XP_036815472.1">
    <property type="nucleotide sequence ID" value="XM_036959577.1"/>
</dbReference>
<dbReference type="Proteomes" id="UP000694395">
    <property type="component" value="Chromosome 22"/>
</dbReference>
<comment type="similarity">
    <text evidence="7">Belongs to the ropporin family.</text>
</comment>
<dbReference type="GO" id="GO:0005737">
    <property type="term" value="C:cytoplasm"/>
    <property type="evidence" value="ECO:0007669"/>
    <property type="project" value="TreeGrafter"/>
</dbReference>
<keyword evidence="3" id="KW-0832">Ubl conjugation</keyword>
<organism evidence="9 11">
    <name type="scientific">Oncorhynchus mykiss</name>
    <name type="common">Rainbow trout</name>
    <name type="synonym">Salmo gairdneri</name>
    <dbReference type="NCBI Taxonomy" id="8022"/>
    <lineage>
        <taxon>Eukaryota</taxon>
        <taxon>Metazoa</taxon>
        <taxon>Chordata</taxon>
        <taxon>Craniata</taxon>
        <taxon>Vertebrata</taxon>
        <taxon>Euteleostomi</taxon>
        <taxon>Actinopterygii</taxon>
        <taxon>Neopterygii</taxon>
        <taxon>Teleostei</taxon>
        <taxon>Protacanthopterygii</taxon>
        <taxon>Salmoniformes</taxon>
        <taxon>Salmonidae</taxon>
        <taxon>Salmoninae</taxon>
        <taxon>Oncorhynchus</taxon>
    </lineage>
</organism>
<sequence length="222" mass="25044">MSRSNSSGSGCSHTGMSVHIPQELPDFLLQFTKDAIRAQPEDIIEYSTAYFTAMVKGQPFSVKPNPETKLELTNEILGILHSQLSERETVRKLEIGLIWKSLNMPENTLNHILSMGKFGEEIEWNKFLASCCSYLGKNVKDALTQACYIMNCDSNCKPPDACVSFETFRFLYTYLAVGNENISQSQIDRVLSYLQKRAISNNGVVKVSDFINNRKLRLDPTN</sequence>
<comment type="function">
    <text evidence="8">Important for male fertility. With ROPN1L, involved in fibrous sheath integrity and sperm motility, plays a role in PKA-dependent signaling processes required for spermatozoa capacitation.</text>
</comment>
<proteinExistence type="inferred from homology"/>
<evidence type="ECO:0000256" key="7">
    <source>
        <dbReference type="ARBA" id="ARBA00035651"/>
    </source>
</evidence>
<keyword evidence="4" id="KW-0282">Flagellum</keyword>
<evidence type="ECO:0000313" key="10">
    <source>
        <dbReference type="Ensembl" id="ENSOMYP00000103070.1"/>
    </source>
</evidence>
<keyword evidence="2" id="KW-0597">Phosphoprotein</keyword>
<dbReference type="SUPFAM" id="SSF47391">
    <property type="entry name" value="Dimerization-anchoring domain of cAMP-dependent PK regulatory subunit"/>
    <property type="match status" value="1"/>
</dbReference>
<dbReference type="GeneID" id="110502115"/>
<dbReference type="EMBL" id="FR904292">
    <property type="protein sequence ID" value="CDQ57821.1"/>
    <property type="molecule type" value="Genomic_DNA"/>
</dbReference>
<reference evidence="10 12" key="3">
    <citation type="submission" date="2020-07" db="EMBL/GenBank/DDBJ databases">
        <title>A long reads based de novo assembly of the rainbow trout Arlee double haploid line genome.</title>
        <authorList>
            <person name="Gao G."/>
            <person name="Palti Y."/>
        </authorList>
    </citation>
    <scope>NUCLEOTIDE SEQUENCE [LARGE SCALE GENOMIC DNA]</scope>
</reference>
<dbReference type="PaxDb" id="8022-A0A060VSN9"/>
<keyword evidence="6" id="KW-0966">Cell projection</keyword>
<reference evidence="10" key="4">
    <citation type="submission" date="2025-05" db="UniProtKB">
        <authorList>
            <consortium name="Ensembl"/>
        </authorList>
    </citation>
    <scope>IDENTIFICATION</scope>
</reference>
<dbReference type="GeneTree" id="ENSGT00390000012731"/>
<evidence type="ECO:0000256" key="1">
    <source>
        <dbReference type="ARBA" id="ARBA00004230"/>
    </source>
</evidence>
<evidence type="ECO:0008006" key="13">
    <source>
        <dbReference type="Google" id="ProtNLM"/>
    </source>
</evidence>
<evidence type="ECO:0000256" key="3">
    <source>
        <dbReference type="ARBA" id="ARBA00022843"/>
    </source>
</evidence>
<evidence type="ECO:0000313" key="12">
    <source>
        <dbReference type="Proteomes" id="UP000694395"/>
    </source>
</evidence>
<dbReference type="OrthoDB" id="10067602at2759"/>
<dbReference type="Proteomes" id="UP000193380">
    <property type="component" value="Chromosome 22"/>
</dbReference>
<dbReference type="AlphaFoldDB" id="A0A060VSN9"/>
<dbReference type="PANTHER" id="PTHR14952">
    <property type="entry name" value="ROPPORIN-1-LIKE PROTEIN"/>
    <property type="match status" value="1"/>
</dbReference>
<evidence type="ECO:0000256" key="8">
    <source>
        <dbReference type="ARBA" id="ARBA00037541"/>
    </source>
</evidence>
<dbReference type="STRING" id="8022.A0A060VSN9"/>
<evidence type="ECO:0000313" key="9">
    <source>
        <dbReference type="EMBL" id="CDQ57821.1"/>
    </source>
</evidence>
<protein>
    <recommendedName>
        <fullName evidence="13">RIIa domain-containing protein</fullName>
    </recommendedName>
</protein>
<reference evidence="9" key="2">
    <citation type="submission" date="2014-03" db="EMBL/GenBank/DDBJ databases">
        <authorList>
            <person name="Genoscope - CEA"/>
        </authorList>
    </citation>
    <scope>NUCLEOTIDE SEQUENCE</scope>
</reference>
<gene>
    <name evidence="10" type="primary">LOC110502115</name>
    <name evidence="9" type="ORF">GSONMT00075071001</name>
</gene>
<keyword evidence="5" id="KW-0969">Cilium</keyword>
<name>A0A060VSN9_ONCMY</name>
<comment type="subcellular location">
    <subcellularLocation>
        <location evidence="1">Cell projection</location>
        <location evidence="1">Cilium</location>
        <location evidence="1">Flagellum</location>
    </subcellularLocation>
</comment>
<evidence type="ECO:0000313" key="11">
    <source>
        <dbReference type="Proteomes" id="UP000193380"/>
    </source>
</evidence>
<dbReference type="Ensembl" id="ENSOMYT00000111776.2">
    <property type="protein sequence ID" value="ENSOMYP00000103070.1"/>
    <property type="gene ID" value="ENSOMYG00000046392.2"/>
</dbReference>
<dbReference type="KEGG" id="omy:110502115"/>
<dbReference type="Gene3D" id="1.20.890.10">
    <property type="entry name" value="cAMP-dependent protein kinase regulatory subunit, dimerization-anchoring domain"/>
    <property type="match status" value="1"/>
</dbReference>
<accession>A0A060VSN9</accession>
<dbReference type="GO" id="GO:0048240">
    <property type="term" value="P:sperm capacitation"/>
    <property type="evidence" value="ECO:0007669"/>
    <property type="project" value="TreeGrafter"/>
</dbReference>
<evidence type="ECO:0000256" key="4">
    <source>
        <dbReference type="ARBA" id="ARBA00022846"/>
    </source>
</evidence>
<dbReference type="CDD" id="cd23019">
    <property type="entry name" value="DD_ROP"/>
    <property type="match status" value="1"/>
</dbReference>
<evidence type="ECO:0000256" key="6">
    <source>
        <dbReference type="ARBA" id="ARBA00023273"/>
    </source>
</evidence>
<dbReference type="PANTHER" id="PTHR14952:SF12">
    <property type="entry name" value="ROPPORIN-1B"/>
    <property type="match status" value="1"/>
</dbReference>
<evidence type="ECO:0000256" key="5">
    <source>
        <dbReference type="ARBA" id="ARBA00023069"/>
    </source>
</evidence>
<dbReference type="GO" id="GO:0031514">
    <property type="term" value="C:motile cilium"/>
    <property type="evidence" value="ECO:0007669"/>
    <property type="project" value="UniProtKB-SubCell"/>
</dbReference>